<reference evidence="5" key="1">
    <citation type="journal article" date="2015" name="Nature">
        <title>Complex archaea that bridge the gap between prokaryotes and eukaryotes.</title>
        <authorList>
            <person name="Spang A."/>
            <person name="Saw J.H."/>
            <person name="Jorgensen S.L."/>
            <person name="Zaremba-Niedzwiedzka K."/>
            <person name="Martijn J."/>
            <person name="Lind A.E."/>
            <person name="van Eijk R."/>
            <person name="Schleper C."/>
            <person name="Guy L."/>
            <person name="Ettema T.J."/>
        </authorList>
    </citation>
    <scope>NUCLEOTIDE SEQUENCE</scope>
</reference>
<dbReference type="AlphaFoldDB" id="A0A0F9E105"/>
<dbReference type="SUPFAM" id="SSF47413">
    <property type="entry name" value="lambda repressor-like DNA-binding domains"/>
    <property type="match status" value="1"/>
</dbReference>
<evidence type="ECO:0000256" key="3">
    <source>
        <dbReference type="ARBA" id="ARBA00023163"/>
    </source>
</evidence>
<dbReference type="InterPro" id="IPR028082">
    <property type="entry name" value="Peripla_BP_I"/>
</dbReference>
<dbReference type="SMART" id="SM00354">
    <property type="entry name" value="HTH_LACI"/>
    <property type="match status" value="1"/>
</dbReference>
<evidence type="ECO:0000313" key="5">
    <source>
        <dbReference type="EMBL" id="KKL17768.1"/>
    </source>
</evidence>
<accession>A0A0F9E105</accession>
<gene>
    <name evidence="5" type="ORF">LCGC14_2482220</name>
</gene>
<evidence type="ECO:0000256" key="2">
    <source>
        <dbReference type="ARBA" id="ARBA00023125"/>
    </source>
</evidence>
<dbReference type="PANTHER" id="PTHR30146">
    <property type="entry name" value="LACI-RELATED TRANSCRIPTIONAL REPRESSOR"/>
    <property type="match status" value="1"/>
</dbReference>
<dbReference type="PANTHER" id="PTHR30146:SF153">
    <property type="entry name" value="LACTOSE OPERON REPRESSOR"/>
    <property type="match status" value="1"/>
</dbReference>
<protein>
    <recommendedName>
        <fullName evidence="4">HTH lacI-type domain-containing protein</fullName>
    </recommendedName>
</protein>
<dbReference type="Pfam" id="PF00356">
    <property type="entry name" value="LacI"/>
    <property type="match status" value="1"/>
</dbReference>
<evidence type="ECO:0000256" key="1">
    <source>
        <dbReference type="ARBA" id="ARBA00023015"/>
    </source>
</evidence>
<feature type="domain" description="HTH lacI-type" evidence="4">
    <location>
        <begin position="1"/>
        <end position="57"/>
    </location>
</feature>
<dbReference type="SUPFAM" id="SSF53822">
    <property type="entry name" value="Periplasmic binding protein-like I"/>
    <property type="match status" value="1"/>
</dbReference>
<comment type="caution">
    <text evidence="5">The sequence shown here is derived from an EMBL/GenBank/DDBJ whole genome shotgun (WGS) entry which is preliminary data.</text>
</comment>
<dbReference type="CDD" id="cd01392">
    <property type="entry name" value="HTH_LacI"/>
    <property type="match status" value="1"/>
</dbReference>
<keyword evidence="3" id="KW-0804">Transcription</keyword>
<dbReference type="EMBL" id="LAZR01039130">
    <property type="protein sequence ID" value="KKL17768.1"/>
    <property type="molecule type" value="Genomic_DNA"/>
</dbReference>
<dbReference type="CDD" id="cd06267">
    <property type="entry name" value="PBP1_LacI_sugar_binding-like"/>
    <property type="match status" value="1"/>
</dbReference>
<evidence type="ECO:0000259" key="4">
    <source>
        <dbReference type="PROSITE" id="PS50932"/>
    </source>
</evidence>
<dbReference type="InterPro" id="IPR000843">
    <property type="entry name" value="HTH_LacI"/>
</dbReference>
<dbReference type="Gene3D" id="1.10.260.40">
    <property type="entry name" value="lambda repressor-like DNA-binding domains"/>
    <property type="match status" value="1"/>
</dbReference>
<organism evidence="5">
    <name type="scientific">marine sediment metagenome</name>
    <dbReference type="NCBI Taxonomy" id="412755"/>
    <lineage>
        <taxon>unclassified sequences</taxon>
        <taxon>metagenomes</taxon>
        <taxon>ecological metagenomes</taxon>
    </lineage>
</organism>
<dbReference type="GO" id="GO:0003700">
    <property type="term" value="F:DNA-binding transcription factor activity"/>
    <property type="evidence" value="ECO:0007669"/>
    <property type="project" value="TreeGrafter"/>
</dbReference>
<name>A0A0F9E105_9ZZZZ</name>
<sequence length="225" mass="25077">MTITRADIAKQAGVSVATVSYVLNGRPGISQKTTRRVEMVARELEYRPRLGIRGLRKTKRLTIAFAFNFSSRRMVHDISCHELFFHVSFAAHMQDCTLITHPSLSGARPVREIMSELKVRDVDGVLLGSNLTEGDLESLSETKMPTILLGRRHTFNHVGCVLGDDKAGCTRVTRLLLGLGHRDIVFVGLNKRETSQCRLDGFLAAMNDADIDVPPERIISCPYEI</sequence>
<dbReference type="Gene3D" id="3.40.50.2300">
    <property type="match status" value="2"/>
</dbReference>
<keyword evidence="1" id="KW-0805">Transcription regulation</keyword>
<feature type="non-terminal residue" evidence="5">
    <location>
        <position position="225"/>
    </location>
</feature>
<dbReference type="PROSITE" id="PS50932">
    <property type="entry name" value="HTH_LACI_2"/>
    <property type="match status" value="1"/>
</dbReference>
<keyword evidence="2" id="KW-0238">DNA-binding</keyword>
<dbReference type="GO" id="GO:0000976">
    <property type="term" value="F:transcription cis-regulatory region binding"/>
    <property type="evidence" value="ECO:0007669"/>
    <property type="project" value="TreeGrafter"/>
</dbReference>
<dbReference type="InterPro" id="IPR010982">
    <property type="entry name" value="Lambda_DNA-bd_dom_sf"/>
</dbReference>
<proteinExistence type="predicted"/>